<dbReference type="InterPro" id="IPR057242">
    <property type="entry name" value="PCFS4-like"/>
</dbReference>
<dbReference type="Pfam" id="PF23228">
    <property type="entry name" value="zf_PCFS4"/>
    <property type="match status" value="1"/>
</dbReference>
<dbReference type="InterPro" id="IPR006569">
    <property type="entry name" value="CID_dom"/>
</dbReference>
<dbReference type="STRING" id="3218.A0A2K1J7C5"/>
<feature type="region of interest" description="Disordered" evidence="1">
    <location>
        <begin position="414"/>
        <end position="433"/>
    </location>
</feature>
<dbReference type="OrthoDB" id="2129491at2759"/>
<feature type="region of interest" description="Disordered" evidence="1">
    <location>
        <begin position="577"/>
        <end position="620"/>
    </location>
</feature>
<dbReference type="EnsemblPlants" id="Pp3c16_6390V3.2">
    <property type="protein sequence ID" value="Pp3c16_6390V3.2"/>
    <property type="gene ID" value="Pp3c16_6390"/>
</dbReference>
<dbReference type="PROSITE" id="PS00028">
    <property type="entry name" value="ZINC_FINGER_C2H2_1"/>
    <property type="match status" value="1"/>
</dbReference>
<proteinExistence type="predicted"/>
<reference evidence="4" key="3">
    <citation type="submission" date="2020-12" db="UniProtKB">
        <authorList>
            <consortium name="EnsemblPlants"/>
        </authorList>
    </citation>
    <scope>IDENTIFICATION</scope>
</reference>
<feature type="region of interest" description="Disordered" evidence="1">
    <location>
        <begin position="523"/>
        <end position="544"/>
    </location>
</feature>
<evidence type="ECO:0000259" key="2">
    <source>
        <dbReference type="PROSITE" id="PS51391"/>
    </source>
</evidence>
<protein>
    <recommendedName>
        <fullName evidence="2">CID domain-containing protein</fullName>
    </recommendedName>
</protein>
<feature type="region of interest" description="Disordered" evidence="1">
    <location>
        <begin position="894"/>
        <end position="931"/>
    </location>
</feature>
<sequence length="1269" mass="136942">MRMARGSGVEREREPRKLGNYTADHLIVERDVLDGDPRRVGNLAMADREREVNNTPVLMRLGGNREEFDPAAEELLELVTQYKSALLELTFNSKPIITNLTIIAGENAHAAHGITKTICDHIITVPEDQKLPSLYLLDSIVKNIGGEYVKYFAARLPEVFCKAYKQVDPSLYTAMQHLFWTWRGVFPQAPLRTIETELQLNLKPVATASRTQAPRAMDPAVRPGHGIHVNPKYLEQRQLMQQRPSRVDGTPAEINGGAKLRQDRSTLRENPKTWSETQRAIIGHFNREHLAEPVYNKEPALNYPDYELRRRGIARSDIIKSKQSDRFDQGESGSWFRDGDVEKGNVVPDERSQRHPRRNGYRDDPRQPLGARPLIPDAQSYDRSVGPGRGGTFTASQSVDLESRGRGEVRNRRMDPRIPVGADGRGRRIGLGSDVEEGRGYKMENRNLTLEAAGRGSRMDTRNMGLDGRGLGPNVRFSGPNNRALRSETVGLGADSRGLRLDRGLGSEIVGRGNWQNEEEEEFQWEDMHPQVQEPDRKAGDSKADEWLSVDRDMIRAGNSNRPGIEPVGGLDDWRRVGSGSQSEQFSGPAAIRGTLRRESEERSRLAMSQSSHGSRLKVEPDMDVMNSGQTRLPPVQVTLPNFSMALSTSNVQPRPGTPPILSPGGRDSVQGGRGAYGLRQNYGSNLGQGPGYNSSSGVPFGQGQNDGQANGVHSSQAVPCSVGLPQVSAGGMLQLPLFGPSQQAGNSSVQVAVISQQSGLVSSEGTQNQYPQQSGSGVVTMQAQLNQFQQATQGGSSLGGNQGGVLPLNTAAISELLKLVQQLPASQNPMQQQQQALPSSQTQSQIVTTGQVLQSVSGAPPLPNGSPPSFLYNSVAQQGGQYTTAQGQVLAPPMLYPSQAGGVPNQPPLPPGPPPASALTGNSGGQGSGGAGVNQFDNLFKSLLAQGLISAPGATAATSVQAAVVDVRGGMNAASTSSSFFNPNVGSVQASSVQAFALSSGLGGSVGPGADSSSRYAGDAAAGSQGVAVKDDPIGTEFKPEVLRERHEVVIDALYNDFPRQCKTCGLRFLEQEAHSKHMDWHVSRNRRQKSQKKVSRKWFVSEKEWLSGTVASSAEAAPSFFAAEVGAGAAKADEGESLAVPADYNQSVCALCGEPFDDFYSDERDEWMYKGAVYMNVPAGGSIEGIDSVNLGPIVHAKCQTESAATADLTEDSEEVQPELMAADSVRMEVDVGGGDDTAMPLLDNFEALESKDENIEMENRKKRVRY</sequence>
<dbReference type="GO" id="GO:0005737">
    <property type="term" value="C:cytoplasm"/>
    <property type="evidence" value="ECO:0000318"/>
    <property type="project" value="GO_Central"/>
</dbReference>
<keyword evidence="5" id="KW-1185">Reference proteome</keyword>
<dbReference type="Gramene" id="Pp3c16_6390V3.1">
    <property type="protein sequence ID" value="Pp3c16_6390V3.1"/>
    <property type="gene ID" value="Pp3c16_6390"/>
</dbReference>
<feature type="compositionally biased region" description="Polar residues" evidence="1">
    <location>
        <begin position="682"/>
        <end position="716"/>
    </location>
</feature>
<accession>A0A2K1J7C5</accession>
<dbReference type="Gene3D" id="1.25.40.90">
    <property type="match status" value="1"/>
</dbReference>
<feature type="domain" description="CID" evidence="2">
    <location>
        <begin position="74"/>
        <end position="202"/>
    </location>
</feature>
<dbReference type="Pfam" id="PF04818">
    <property type="entry name" value="CID"/>
    <property type="match status" value="1"/>
</dbReference>
<dbReference type="InterPro" id="IPR047415">
    <property type="entry name" value="Pcf11_CID"/>
</dbReference>
<reference evidence="3 5" key="1">
    <citation type="journal article" date="2008" name="Science">
        <title>The Physcomitrella genome reveals evolutionary insights into the conquest of land by plants.</title>
        <authorList>
            <person name="Rensing S."/>
            <person name="Lang D."/>
            <person name="Zimmer A."/>
            <person name="Terry A."/>
            <person name="Salamov A."/>
            <person name="Shapiro H."/>
            <person name="Nishiyama T."/>
            <person name="Perroud P.-F."/>
            <person name="Lindquist E."/>
            <person name="Kamisugi Y."/>
            <person name="Tanahashi T."/>
            <person name="Sakakibara K."/>
            <person name="Fujita T."/>
            <person name="Oishi K."/>
            <person name="Shin-I T."/>
            <person name="Kuroki Y."/>
            <person name="Toyoda A."/>
            <person name="Suzuki Y."/>
            <person name="Hashimoto A."/>
            <person name="Yamaguchi K."/>
            <person name="Sugano A."/>
            <person name="Kohara Y."/>
            <person name="Fujiyama A."/>
            <person name="Anterola A."/>
            <person name="Aoki S."/>
            <person name="Ashton N."/>
            <person name="Barbazuk W.B."/>
            <person name="Barker E."/>
            <person name="Bennetzen J."/>
            <person name="Bezanilla M."/>
            <person name="Blankenship R."/>
            <person name="Cho S.H."/>
            <person name="Dutcher S."/>
            <person name="Estelle M."/>
            <person name="Fawcett J.A."/>
            <person name="Gundlach H."/>
            <person name="Hanada K."/>
            <person name="Heyl A."/>
            <person name="Hicks K.A."/>
            <person name="Hugh J."/>
            <person name="Lohr M."/>
            <person name="Mayer K."/>
            <person name="Melkozernov A."/>
            <person name="Murata T."/>
            <person name="Nelson D."/>
            <person name="Pils B."/>
            <person name="Prigge M."/>
            <person name="Reiss B."/>
            <person name="Renner T."/>
            <person name="Rombauts S."/>
            <person name="Rushton P."/>
            <person name="Sanderfoot A."/>
            <person name="Schween G."/>
            <person name="Shiu S.-H."/>
            <person name="Stueber K."/>
            <person name="Theodoulou F.L."/>
            <person name="Tu H."/>
            <person name="Van de Peer Y."/>
            <person name="Verrier P.J."/>
            <person name="Waters E."/>
            <person name="Wood A."/>
            <person name="Yang L."/>
            <person name="Cove D."/>
            <person name="Cuming A."/>
            <person name="Hasebe M."/>
            <person name="Lucas S."/>
            <person name="Mishler D.B."/>
            <person name="Reski R."/>
            <person name="Grigoriev I."/>
            <person name="Quatrano R.S."/>
            <person name="Boore J.L."/>
        </authorList>
    </citation>
    <scope>NUCLEOTIDE SEQUENCE [LARGE SCALE GENOMIC DNA]</scope>
    <source>
        <strain evidence="4 5">cv. Gransden 2004</strain>
    </source>
</reference>
<feature type="compositionally biased region" description="Basic and acidic residues" evidence="1">
    <location>
        <begin position="260"/>
        <end position="271"/>
    </location>
</feature>
<dbReference type="PANTHER" id="PTHR15921:SF3">
    <property type="entry name" value="PRE-MRNA CLEAVAGE COMPLEX 2 PROTEIN PCF11"/>
    <property type="match status" value="1"/>
</dbReference>
<feature type="region of interest" description="Disordered" evidence="1">
    <location>
        <begin position="458"/>
        <end position="483"/>
    </location>
</feature>
<dbReference type="AlphaFoldDB" id="A0A2K1J7C5"/>
<evidence type="ECO:0000313" key="4">
    <source>
        <dbReference type="EnsemblPlants" id="Pp3c16_6390V3.1"/>
    </source>
</evidence>
<reference evidence="3 5" key="2">
    <citation type="journal article" date="2018" name="Plant J.">
        <title>The Physcomitrella patens chromosome-scale assembly reveals moss genome structure and evolution.</title>
        <authorList>
            <person name="Lang D."/>
            <person name="Ullrich K.K."/>
            <person name="Murat F."/>
            <person name="Fuchs J."/>
            <person name="Jenkins J."/>
            <person name="Haas F.B."/>
            <person name="Piednoel M."/>
            <person name="Gundlach H."/>
            <person name="Van Bel M."/>
            <person name="Meyberg R."/>
            <person name="Vives C."/>
            <person name="Morata J."/>
            <person name="Symeonidi A."/>
            <person name="Hiss M."/>
            <person name="Muchero W."/>
            <person name="Kamisugi Y."/>
            <person name="Saleh O."/>
            <person name="Blanc G."/>
            <person name="Decker E.L."/>
            <person name="van Gessel N."/>
            <person name="Grimwood J."/>
            <person name="Hayes R.D."/>
            <person name="Graham S.W."/>
            <person name="Gunter L.E."/>
            <person name="McDaniel S.F."/>
            <person name="Hoernstein S.N.W."/>
            <person name="Larsson A."/>
            <person name="Li F.W."/>
            <person name="Perroud P.F."/>
            <person name="Phillips J."/>
            <person name="Ranjan P."/>
            <person name="Rokshar D.S."/>
            <person name="Rothfels C.J."/>
            <person name="Schneider L."/>
            <person name="Shu S."/>
            <person name="Stevenson D.W."/>
            <person name="Thummler F."/>
            <person name="Tillich M."/>
            <person name="Villarreal Aguilar J.C."/>
            <person name="Widiez T."/>
            <person name="Wong G.K."/>
            <person name="Wymore A."/>
            <person name="Zhang Y."/>
            <person name="Zimmer A.D."/>
            <person name="Quatrano R.S."/>
            <person name="Mayer K.F.X."/>
            <person name="Goodstein D."/>
            <person name="Casacuberta J.M."/>
            <person name="Vandepoele K."/>
            <person name="Reski R."/>
            <person name="Cuming A.C."/>
            <person name="Tuskan G.A."/>
            <person name="Maumus F."/>
            <person name="Salse J."/>
            <person name="Schmutz J."/>
            <person name="Rensing S.A."/>
        </authorList>
    </citation>
    <scope>NUCLEOTIDE SEQUENCE [LARGE SCALE GENOMIC DNA]</scope>
    <source>
        <strain evidence="4 5">cv. Gransden 2004</strain>
    </source>
</reference>
<dbReference type="KEGG" id="ppp:112293550"/>
<dbReference type="GO" id="GO:0000993">
    <property type="term" value="F:RNA polymerase II complex binding"/>
    <property type="evidence" value="ECO:0000318"/>
    <property type="project" value="GO_Central"/>
</dbReference>
<dbReference type="InterPro" id="IPR013087">
    <property type="entry name" value="Znf_C2H2_type"/>
</dbReference>
<dbReference type="GO" id="GO:0005849">
    <property type="term" value="C:mRNA cleavage factor complex"/>
    <property type="evidence" value="ECO:0000318"/>
    <property type="project" value="GO_Central"/>
</dbReference>
<dbReference type="EnsemblPlants" id="Pp3c16_6390V3.1">
    <property type="protein sequence ID" value="Pp3c16_6390V3.1"/>
    <property type="gene ID" value="Pp3c16_6390"/>
</dbReference>
<name>A0A2K1J7C5_PHYPA</name>
<feature type="region of interest" description="Disordered" evidence="1">
    <location>
        <begin position="245"/>
        <end position="275"/>
    </location>
</feature>
<dbReference type="FunFam" id="1.25.40.90:FF:000023">
    <property type="entry name" value="polyadenylation and cleavage factor homolog 4"/>
    <property type="match status" value="1"/>
</dbReference>
<dbReference type="GO" id="GO:0031124">
    <property type="term" value="P:mRNA 3'-end processing"/>
    <property type="evidence" value="ECO:0007669"/>
    <property type="project" value="InterPro"/>
</dbReference>
<evidence type="ECO:0000313" key="3">
    <source>
        <dbReference type="EMBL" id="PNR37445.1"/>
    </source>
</evidence>
<feature type="compositionally biased region" description="Basic and acidic residues" evidence="1">
    <location>
        <begin position="526"/>
        <end position="544"/>
    </location>
</feature>
<evidence type="ECO:0000256" key="1">
    <source>
        <dbReference type="SAM" id="MobiDB-lite"/>
    </source>
</evidence>
<gene>
    <name evidence="4" type="primary">LOC112293550</name>
    <name evidence="3" type="ORF">PHYPA_020554</name>
</gene>
<dbReference type="GO" id="GO:0003729">
    <property type="term" value="F:mRNA binding"/>
    <property type="evidence" value="ECO:0000318"/>
    <property type="project" value="GO_Central"/>
</dbReference>
<dbReference type="Gramene" id="Pp3c16_6390V3.2">
    <property type="protein sequence ID" value="Pp3c16_6390V3.2"/>
    <property type="gene ID" value="Pp3c16_6390"/>
</dbReference>
<dbReference type="PANTHER" id="PTHR15921">
    <property type="entry name" value="PRE-MRNA CLEAVAGE COMPLEX II"/>
    <property type="match status" value="1"/>
</dbReference>
<dbReference type="CDD" id="cd16982">
    <property type="entry name" value="CID_Pcf11"/>
    <property type="match status" value="1"/>
</dbReference>
<dbReference type="Proteomes" id="UP000006727">
    <property type="component" value="Chromosome 16"/>
</dbReference>
<feature type="compositionally biased region" description="Basic and acidic residues" evidence="1">
    <location>
        <begin position="596"/>
        <end position="605"/>
    </location>
</feature>
<feature type="compositionally biased region" description="Pro residues" evidence="1">
    <location>
        <begin position="906"/>
        <end position="917"/>
    </location>
</feature>
<feature type="region of interest" description="Disordered" evidence="1">
    <location>
        <begin position="648"/>
        <end position="716"/>
    </location>
</feature>
<dbReference type="RefSeq" id="XP_024398871.1">
    <property type="nucleotide sequence ID" value="XM_024543103.2"/>
</dbReference>
<dbReference type="SUPFAM" id="SSF48464">
    <property type="entry name" value="ENTH/VHS domain"/>
    <property type="match status" value="1"/>
</dbReference>
<dbReference type="GO" id="GO:0006369">
    <property type="term" value="P:termination of RNA polymerase II transcription"/>
    <property type="evidence" value="ECO:0000318"/>
    <property type="project" value="GO_Central"/>
</dbReference>
<organism evidence="3">
    <name type="scientific">Physcomitrium patens</name>
    <name type="common">Spreading-leaved earth moss</name>
    <name type="synonym">Physcomitrella patens</name>
    <dbReference type="NCBI Taxonomy" id="3218"/>
    <lineage>
        <taxon>Eukaryota</taxon>
        <taxon>Viridiplantae</taxon>
        <taxon>Streptophyta</taxon>
        <taxon>Embryophyta</taxon>
        <taxon>Bryophyta</taxon>
        <taxon>Bryophytina</taxon>
        <taxon>Bryopsida</taxon>
        <taxon>Funariidae</taxon>
        <taxon>Funariales</taxon>
        <taxon>Funariaceae</taxon>
        <taxon>Physcomitrium</taxon>
    </lineage>
</organism>
<evidence type="ECO:0000313" key="5">
    <source>
        <dbReference type="Proteomes" id="UP000006727"/>
    </source>
</evidence>
<dbReference type="PaxDb" id="3218-PP1S341_39V6.1"/>
<dbReference type="EMBL" id="ABEU02000016">
    <property type="protein sequence ID" value="PNR37445.1"/>
    <property type="molecule type" value="Genomic_DNA"/>
</dbReference>
<feature type="compositionally biased region" description="Basic and acidic residues" evidence="1">
    <location>
        <begin position="337"/>
        <end position="353"/>
    </location>
</feature>
<dbReference type="FunCoup" id="A0A2K1J7C5">
    <property type="interactions" value="2990"/>
</dbReference>
<dbReference type="GeneID" id="112293550"/>
<dbReference type="SMART" id="SM00582">
    <property type="entry name" value="RPR"/>
    <property type="match status" value="1"/>
</dbReference>
<dbReference type="InterPro" id="IPR008942">
    <property type="entry name" value="ENTH_VHS"/>
</dbReference>
<dbReference type="InterPro" id="IPR045154">
    <property type="entry name" value="PCF11-like"/>
</dbReference>
<feature type="region of interest" description="Disordered" evidence="1">
    <location>
        <begin position="322"/>
        <end position="408"/>
    </location>
</feature>
<dbReference type="PROSITE" id="PS51391">
    <property type="entry name" value="CID"/>
    <property type="match status" value="1"/>
</dbReference>